<evidence type="ECO:0000259" key="3">
    <source>
        <dbReference type="PROSITE" id="PS51253"/>
    </source>
</evidence>
<dbReference type="InterPro" id="IPR004875">
    <property type="entry name" value="DDE_SF_endonuclease_dom"/>
</dbReference>
<dbReference type="InterPro" id="IPR006600">
    <property type="entry name" value="HTH_CenpB_DNA-bd_dom"/>
</dbReference>
<name>A0A1J9Q8D5_9EURO</name>
<feature type="compositionally biased region" description="Polar residues" evidence="2">
    <location>
        <begin position="484"/>
        <end position="498"/>
    </location>
</feature>
<keyword evidence="5" id="KW-1185">Reference proteome</keyword>
<sequence length="498" mass="57292">MSVITADINTRDAPQSSLRLFWSTIAHVVYASSTLTVIKAIDALESNPNLHIKPVAREFNIPYSTLYGRVKGRKSRICRVPIHRALNDSQEEAIKKWIHQLDVNFCSPTIEHIEAAANRMLQGHHTDPETPPPTASKMWAYRFIKRLPDEYNRVKQKPMDPKRISSEDISFIINWFDRYESILNQYNFHATDIYNFDEIGFQRRRGTRAVVLECVSADGTVLYPLIVMRSKVHLEDWYINTNLSNNYAIATSESGFTNDEIAFDWIKRFDTMSKKRQMGSHRLLLLDNHGSHLTEEFLQYCYLHKIIIFGFSSHTSHYSTTSRWSGFADRGIYPVNRDVILDRLRSRTLQDGPDLVVYDGDGDECFRFTPPPANRPSTTSSDLTSPDTVAKLRRQIDAAEKAIQDAFENKIFKGSMIQAGLNARREGELSAHYRANRRRVVKTTRRQVQVWGVLTVNNANRKIANRKAEESKKEHNRMLRSIGIKSTKSTADQPQRTP</sequence>
<dbReference type="EMBL" id="LGTZ01000500">
    <property type="protein sequence ID" value="OJD24736.1"/>
    <property type="molecule type" value="Genomic_DNA"/>
</dbReference>
<dbReference type="PROSITE" id="PS51253">
    <property type="entry name" value="HTH_CENPB"/>
    <property type="match status" value="1"/>
</dbReference>
<dbReference type="Proteomes" id="UP000242791">
    <property type="component" value="Unassembled WGS sequence"/>
</dbReference>
<evidence type="ECO:0000256" key="2">
    <source>
        <dbReference type="SAM" id="MobiDB-lite"/>
    </source>
</evidence>
<dbReference type="Pfam" id="PF03184">
    <property type="entry name" value="DDE_1"/>
    <property type="match status" value="1"/>
</dbReference>
<protein>
    <recommendedName>
        <fullName evidence="3">HTH CENPB-type domain-containing protein</fullName>
    </recommendedName>
</protein>
<evidence type="ECO:0000313" key="5">
    <source>
        <dbReference type="Proteomes" id="UP000242791"/>
    </source>
</evidence>
<dbReference type="InterPro" id="IPR050863">
    <property type="entry name" value="CenT-Element_Derived"/>
</dbReference>
<dbReference type="GO" id="GO:0005634">
    <property type="term" value="C:nucleus"/>
    <property type="evidence" value="ECO:0007669"/>
    <property type="project" value="TreeGrafter"/>
</dbReference>
<proteinExistence type="predicted"/>
<dbReference type="PANTHER" id="PTHR19303:SF74">
    <property type="entry name" value="POGO TRANSPOSABLE ELEMENT WITH KRAB DOMAIN"/>
    <property type="match status" value="1"/>
</dbReference>
<evidence type="ECO:0000313" key="4">
    <source>
        <dbReference type="EMBL" id="OJD24736.1"/>
    </source>
</evidence>
<comment type="caution">
    <text evidence="4">The sequence shown here is derived from an EMBL/GenBank/DDBJ whole genome shotgun (WGS) entry which is preliminary data.</text>
</comment>
<dbReference type="AlphaFoldDB" id="A0A1J9Q8D5"/>
<dbReference type="STRING" id="1658174.A0A1J9Q8D5"/>
<dbReference type="PANTHER" id="PTHR19303">
    <property type="entry name" value="TRANSPOSON"/>
    <property type="match status" value="1"/>
</dbReference>
<feature type="domain" description="HTH CENPB-type" evidence="3">
    <location>
        <begin position="78"/>
        <end position="153"/>
    </location>
</feature>
<reference evidence="4 5" key="1">
    <citation type="submission" date="2015-08" db="EMBL/GenBank/DDBJ databases">
        <title>Emmonsia species relationships and genome sequence.</title>
        <authorList>
            <person name="Cuomo C.A."/>
            <person name="Schwartz I.S."/>
            <person name="Kenyon C."/>
            <person name="De Hoog G.S."/>
            <person name="Govender N.P."/>
            <person name="Botha A."/>
            <person name="Moreno L."/>
            <person name="De Vries M."/>
            <person name="Munoz J.F."/>
            <person name="Stielow J.B."/>
        </authorList>
    </citation>
    <scope>NUCLEOTIDE SEQUENCE [LARGE SCALE GENOMIC DNA]</scope>
    <source>
        <strain evidence="4 5">EI222</strain>
    </source>
</reference>
<dbReference type="GO" id="GO:0003677">
    <property type="term" value="F:DNA binding"/>
    <property type="evidence" value="ECO:0007669"/>
    <property type="project" value="UniProtKB-KW"/>
</dbReference>
<organism evidence="4 5">
    <name type="scientific">Blastomyces percursus</name>
    <dbReference type="NCBI Taxonomy" id="1658174"/>
    <lineage>
        <taxon>Eukaryota</taxon>
        <taxon>Fungi</taxon>
        <taxon>Dikarya</taxon>
        <taxon>Ascomycota</taxon>
        <taxon>Pezizomycotina</taxon>
        <taxon>Eurotiomycetes</taxon>
        <taxon>Eurotiomycetidae</taxon>
        <taxon>Onygenales</taxon>
        <taxon>Ajellomycetaceae</taxon>
        <taxon>Blastomyces</taxon>
    </lineage>
</organism>
<feature type="region of interest" description="Disordered" evidence="2">
    <location>
        <begin position="466"/>
        <end position="498"/>
    </location>
</feature>
<keyword evidence="1" id="KW-0238">DNA-binding</keyword>
<dbReference type="Pfam" id="PF03221">
    <property type="entry name" value="HTH_Tnp_Tc5"/>
    <property type="match status" value="1"/>
</dbReference>
<accession>A0A1J9Q8D5</accession>
<dbReference type="SMART" id="SM00674">
    <property type="entry name" value="CENPB"/>
    <property type="match status" value="1"/>
</dbReference>
<dbReference type="VEuPathDB" id="FungiDB:ACJ73_03903"/>
<gene>
    <name evidence="4" type="ORF">ACJ73_03903</name>
</gene>
<feature type="compositionally biased region" description="Basic and acidic residues" evidence="2">
    <location>
        <begin position="466"/>
        <end position="477"/>
    </location>
</feature>
<dbReference type="OrthoDB" id="4324149at2759"/>
<evidence type="ECO:0000256" key="1">
    <source>
        <dbReference type="ARBA" id="ARBA00023125"/>
    </source>
</evidence>